<dbReference type="EMBL" id="DSUJ01000010">
    <property type="protein sequence ID" value="HFI92307.1"/>
    <property type="molecule type" value="Genomic_DNA"/>
</dbReference>
<evidence type="ECO:0000313" key="7">
    <source>
        <dbReference type="EMBL" id="HFI92307.1"/>
    </source>
</evidence>
<dbReference type="InterPro" id="IPR045062">
    <property type="entry name" value="Cyt_c_biogenesis_CcsA/CcmC"/>
</dbReference>
<protein>
    <submittedName>
        <fullName evidence="7">Cytochrome C biogenesis protein</fullName>
    </submittedName>
</protein>
<dbReference type="PANTHER" id="PTHR30071:SF15">
    <property type="entry name" value="PROTEIN HEMX"/>
    <property type="match status" value="1"/>
</dbReference>
<reference evidence="7" key="1">
    <citation type="journal article" date="2020" name="mSystems">
        <title>Genome- and Community-Level Interaction Insights into Carbon Utilization and Element Cycling Functions of Hydrothermarchaeota in Hydrothermal Sediment.</title>
        <authorList>
            <person name="Zhou Z."/>
            <person name="Liu Y."/>
            <person name="Xu W."/>
            <person name="Pan J."/>
            <person name="Luo Z.H."/>
            <person name="Li M."/>
        </authorList>
    </citation>
    <scope>NUCLEOTIDE SEQUENCE [LARGE SCALE GENOMIC DNA]</scope>
    <source>
        <strain evidence="7">SpSt-479</strain>
    </source>
</reference>
<evidence type="ECO:0000259" key="6">
    <source>
        <dbReference type="Pfam" id="PF01578"/>
    </source>
</evidence>
<feature type="transmembrane region" description="Helical" evidence="5">
    <location>
        <begin position="134"/>
        <end position="156"/>
    </location>
</feature>
<dbReference type="GO" id="GO:0020037">
    <property type="term" value="F:heme binding"/>
    <property type="evidence" value="ECO:0007669"/>
    <property type="project" value="InterPro"/>
</dbReference>
<comment type="caution">
    <text evidence="7">The sequence shown here is derived from an EMBL/GenBank/DDBJ whole genome shotgun (WGS) entry which is preliminary data.</text>
</comment>
<dbReference type="GO" id="GO:0005886">
    <property type="term" value="C:plasma membrane"/>
    <property type="evidence" value="ECO:0007669"/>
    <property type="project" value="TreeGrafter"/>
</dbReference>
<gene>
    <name evidence="7" type="ORF">ENS31_12385</name>
</gene>
<feature type="transmembrane region" description="Helical" evidence="5">
    <location>
        <begin position="245"/>
        <end position="267"/>
    </location>
</feature>
<feature type="transmembrane region" description="Helical" evidence="5">
    <location>
        <begin position="71"/>
        <end position="89"/>
    </location>
</feature>
<dbReference type="Pfam" id="PF01578">
    <property type="entry name" value="Cytochrom_C_asm"/>
    <property type="match status" value="1"/>
</dbReference>
<proteinExistence type="predicted"/>
<accession>A0A7V2ZLU0</accession>
<feature type="transmembrane region" description="Helical" evidence="5">
    <location>
        <begin position="39"/>
        <end position="59"/>
    </location>
</feature>
<feature type="transmembrane region" description="Helical" evidence="5">
    <location>
        <begin position="216"/>
        <end position="233"/>
    </location>
</feature>
<keyword evidence="2 5" id="KW-0812">Transmembrane</keyword>
<name>A0A7V2ZLU0_9BACT</name>
<dbReference type="AlphaFoldDB" id="A0A7V2ZLU0"/>
<dbReference type="PANTHER" id="PTHR30071">
    <property type="entry name" value="HEME EXPORTER PROTEIN C"/>
    <property type="match status" value="1"/>
</dbReference>
<dbReference type="InterPro" id="IPR002541">
    <property type="entry name" value="Cyt_c_assembly"/>
</dbReference>
<evidence type="ECO:0000256" key="5">
    <source>
        <dbReference type="SAM" id="Phobius"/>
    </source>
</evidence>
<organism evidence="7">
    <name type="scientific">Ignavibacterium album</name>
    <dbReference type="NCBI Taxonomy" id="591197"/>
    <lineage>
        <taxon>Bacteria</taxon>
        <taxon>Pseudomonadati</taxon>
        <taxon>Ignavibacteriota</taxon>
        <taxon>Ignavibacteria</taxon>
        <taxon>Ignavibacteriales</taxon>
        <taxon>Ignavibacteriaceae</taxon>
        <taxon>Ignavibacterium</taxon>
    </lineage>
</organism>
<evidence type="ECO:0000256" key="2">
    <source>
        <dbReference type="ARBA" id="ARBA00022692"/>
    </source>
</evidence>
<feature type="domain" description="Cytochrome c assembly protein" evidence="6">
    <location>
        <begin position="67"/>
        <end position="270"/>
    </location>
</feature>
<sequence length="274" mass="31501">MIPFIHTLNALLPFFYLVTFIIYLYDFQKGGEKFHNSKRLFLFLTLLIHFLYLMLRTIQFDHPPITNVFEIFTVLAFSISFSYFILELVTDIRGTGMFIIIISIIFQTISSLFIEDLIEVKEVLRSNLLGSHVFSALLGYAGITISAVYGFLYLILYKELKTSKFGLIFDRLPNLEVLEKLSFYSAVIGFILLTIAITIGIIWLPQAFPNFSYTDPKLIGTMLVWILYGIGLINKITGKWRGKKLIILSIIGFTLAIFSTILTNFLARSFHSFY</sequence>
<feature type="transmembrane region" description="Helical" evidence="5">
    <location>
        <begin position="181"/>
        <end position="204"/>
    </location>
</feature>
<comment type="subcellular location">
    <subcellularLocation>
        <location evidence="1">Membrane</location>
        <topology evidence="1">Multi-pass membrane protein</topology>
    </subcellularLocation>
</comment>
<evidence type="ECO:0000256" key="3">
    <source>
        <dbReference type="ARBA" id="ARBA00022989"/>
    </source>
</evidence>
<feature type="transmembrane region" description="Helical" evidence="5">
    <location>
        <begin position="6"/>
        <end position="27"/>
    </location>
</feature>
<evidence type="ECO:0000256" key="4">
    <source>
        <dbReference type="ARBA" id="ARBA00023136"/>
    </source>
</evidence>
<keyword evidence="3 5" id="KW-1133">Transmembrane helix</keyword>
<dbReference type="GO" id="GO:0017004">
    <property type="term" value="P:cytochrome complex assembly"/>
    <property type="evidence" value="ECO:0007669"/>
    <property type="project" value="InterPro"/>
</dbReference>
<keyword evidence="4 5" id="KW-0472">Membrane</keyword>
<feature type="transmembrane region" description="Helical" evidence="5">
    <location>
        <begin position="96"/>
        <end position="114"/>
    </location>
</feature>
<evidence type="ECO:0000256" key="1">
    <source>
        <dbReference type="ARBA" id="ARBA00004141"/>
    </source>
</evidence>